<evidence type="ECO:0008006" key="3">
    <source>
        <dbReference type="Google" id="ProtNLM"/>
    </source>
</evidence>
<dbReference type="InterPro" id="IPR056955">
    <property type="entry name" value="ORC-CDC6-like"/>
</dbReference>
<evidence type="ECO:0000313" key="1">
    <source>
        <dbReference type="EMBL" id="MBL0745965.1"/>
    </source>
</evidence>
<dbReference type="InterPro" id="IPR027417">
    <property type="entry name" value="P-loop_NTPase"/>
</dbReference>
<dbReference type="SUPFAM" id="SSF52540">
    <property type="entry name" value="P-loop containing nucleoside triphosphate hydrolases"/>
    <property type="match status" value="1"/>
</dbReference>
<organism evidence="1 2">
    <name type="scientific">Chryseolinea lacunae</name>
    <dbReference type="NCBI Taxonomy" id="2801331"/>
    <lineage>
        <taxon>Bacteria</taxon>
        <taxon>Pseudomonadati</taxon>
        <taxon>Bacteroidota</taxon>
        <taxon>Cytophagia</taxon>
        <taxon>Cytophagales</taxon>
        <taxon>Fulvivirgaceae</taxon>
        <taxon>Chryseolinea</taxon>
    </lineage>
</organism>
<dbReference type="Pfam" id="PF24389">
    <property type="entry name" value="ORC-CDC6-like"/>
    <property type="match status" value="1"/>
</dbReference>
<reference evidence="1 2" key="1">
    <citation type="submission" date="2021-01" db="EMBL/GenBank/DDBJ databases">
        <title>Chryseolinea sp. Jin1 Genome sequencing and assembly.</title>
        <authorList>
            <person name="Kim I."/>
        </authorList>
    </citation>
    <scope>NUCLEOTIDE SEQUENCE [LARGE SCALE GENOMIC DNA]</scope>
    <source>
        <strain evidence="1 2">Jin1</strain>
    </source>
</reference>
<evidence type="ECO:0000313" key="2">
    <source>
        <dbReference type="Proteomes" id="UP000613030"/>
    </source>
</evidence>
<gene>
    <name evidence="1" type="ORF">JI741_32335</name>
</gene>
<name>A0ABS1L2R0_9BACT</name>
<accession>A0ABS1L2R0</accession>
<keyword evidence="2" id="KW-1185">Reference proteome</keyword>
<proteinExistence type="predicted"/>
<comment type="caution">
    <text evidence="1">The sequence shown here is derived from an EMBL/GenBank/DDBJ whole genome shotgun (WGS) entry which is preliminary data.</text>
</comment>
<protein>
    <recommendedName>
        <fullName evidence="3">ATP-binding protein</fullName>
    </recommendedName>
</protein>
<dbReference type="Proteomes" id="UP000613030">
    <property type="component" value="Unassembled WGS sequence"/>
</dbReference>
<dbReference type="EMBL" id="JAERRB010000024">
    <property type="protein sequence ID" value="MBL0745965.1"/>
    <property type="molecule type" value="Genomic_DNA"/>
</dbReference>
<dbReference type="RefSeq" id="WP_202016720.1">
    <property type="nucleotide sequence ID" value="NZ_JAERRB010000024.1"/>
</dbReference>
<sequence length="662" mass="76802">MSNYKDGPLAKNRAEELGYDLWEKFVIPPFFDQLDLIKAKKPRVIIGGRGCGKTMLLRYLSHQTMFSQSRKELSAEDFLHVGLYWRVDTQFVSMMSKRNKEEEEWRPAFEHMTSLLIGLEILKSLETISSSSFDSINYDKIRLINFSQLKNFDSELPADFDTLKNVLLNKLWQFESWLNNINRLESPIFLSKRFLEALIKIITEQVAVLKNSVFSVYLDEYENLLPYQQRIINTWLKHSEAPLVFNLAMKRNAFKERRTIGNEALSDIHDYRLFDLEIFYEEEQSFDVFAAEILIIRLLEYGLKNSPVLASDLRDVSKLQSRKTDAYKKTVLSFANRVFPSVPPKQVAAEMINDKVLSDRVIKQIESALQKKNSLSIFDQFVKDTPPEALVVLPALLNREKARPEDILVQLNKLKAGEDNKFSGDTGWIHNNLFGCILYMYEPLNRICPLYSGFKTFCKMSHGNIRHLIELCHKSISRADISLDDFFSGQSITIREQADAALQASTAFLGEIKTFGKHGNQLHAFVMRIGTIFHQAHKRPAQSEPEQNHFSISKGSKQLTDEQENFLEEATKWSVLFETKSTKQKSDLHLEDSEYVLNPIYAPYFHISYRKKRKLDFRTDEFATLTQGSLQEFESLLKRYIKEWNVDVKESPMTLFSGLKLF</sequence>